<reference evidence="3 4" key="1">
    <citation type="submission" date="2019-05" db="EMBL/GenBank/DDBJ databases">
        <title>Another draft genome of Portunus trituberculatus and its Hox gene families provides insights of decapod evolution.</title>
        <authorList>
            <person name="Jeong J.-H."/>
            <person name="Song I."/>
            <person name="Kim S."/>
            <person name="Choi T."/>
            <person name="Kim D."/>
            <person name="Ryu S."/>
            <person name="Kim W."/>
        </authorList>
    </citation>
    <scope>NUCLEOTIDE SEQUENCE [LARGE SCALE GENOMIC DNA]</scope>
    <source>
        <tissue evidence="3">Muscle</tissue>
    </source>
</reference>
<gene>
    <name evidence="3" type="ORF">E2C01_030945</name>
</gene>
<feature type="chain" id="PRO_5022973664" evidence="2">
    <location>
        <begin position="24"/>
        <end position="227"/>
    </location>
</feature>
<sequence>MGWCVTVTIFVVACFNVVEFSFAQSRLQNAGGVPLPAAPASPQQVPVATRITSRGRSLQGGVPLPVAPEEPQRGRQGVTLASASGQNPTVSGGVALPSPSRGPTLGTGVPLPKHPVVVVPLNRNHGVPLPRPSVLQGQGSPSFTGGVPLPPHTSAGAGGVALQRYPTLIEGVAALKPVKNVDRDADVQHATSLAAVHDYLQLKTNADSAVKITEVISAHKQVCTVCM</sequence>
<dbReference type="AlphaFoldDB" id="A0A5B7EVJ6"/>
<comment type="caution">
    <text evidence="3">The sequence shown here is derived from an EMBL/GenBank/DDBJ whole genome shotgun (WGS) entry which is preliminary data.</text>
</comment>
<feature type="signal peptide" evidence="2">
    <location>
        <begin position="1"/>
        <end position="23"/>
    </location>
</feature>
<organism evidence="3 4">
    <name type="scientific">Portunus trituberculatus</name>
    <name type="common">Swimming crab</name>
    <name type="synonym">Neptunus trituberculatus</name>
    <dbReference type="NCBI Taxonomy" id="210409"/>
    <lineage>
        <taxon>Eukaryota</taxon>
        <taxon>Metazoa</taxon>
        <taxon>Ecdysozoa</taxon>
        <taxon>Arthropoda</taxon>
        <taxon>Crustacea</taxon>
        <taxon>Multicrustacea</taxon>
        <taxon>Malacostraca</taxon>
        <taxon>Eumalacostraca</taxon>
        <taxon>Eucarida</taxon>
        <taxon>Decapoda</taxon>
        <taxon>Pleocyemata</taxon>
        <taxon>Brachyura</taxon>
        <taxon>Eubrachyura</taxon>
        <taxon>Portunoidea</taxon>
        <taxon>Portunidae</taxon>
        <taxon>Portuninae</taxon>
        <taxon>Portunus</taxon>
    </lineage>
</organism>
<feature type="region of interest" description="Disordered" evidence="1">
    <location>
        <begin position="56"/>
        <end position="76"/>
    </location>
</feature>
<protein>
    <submittedName>
        <fullName evidence="3">Uncharacterized protein</fullName>
    </submittedName>
</protein>
<dbReference type="Proteomes" id="UP000324222">
    <property type="component" value="Unassembled WGS sequence"/>
</dbReference>
<evidence type="ECO:0000256" key="2">
    <source>
        <dbReference type="SAM" id="SignalP"/>
    </source>
</evidence>
<keyword evidence="4" id="KW-1185">Reference proteome</keyword>
<dbReference type="EMBL" id="VSRR010003790">
    <property type="protein sequence ID" value="MPC37465.1"/>
    <property type="molecule type" value="Genomic_DNA"/>
</dbReference>
<evidence type="ECO:0000256" key="1">
    <source>
        <dbReference type="SAM" id="MobiDB-lite"/>
    </source>
</evidence>
<evidence type="ECO:0000313" key="3">
    <source>
        <dbReference type="EMBL" id="MPC37465.1"/>
    </source>
</evidence>
<keyword evidence="2" id="KW-0732">Signal</keyword>
<name>A0A5B7EVJ6_PORTR</name>
<dbReference type="OrthoDB" id="6357437at2759"/>
<evidence type="ECO:0000313" key="4">
    <source>
        <dbReference type="Proteomes" id="UP000324222"/>
    </source>
</evidence>
<proteinExistence type="predicted"/>
<accession>A0A5B7EVJ6</accession>